<keyword evidence="2" id="KW-0378">Hydrolase</keyword>
<sequence>MSREPDPLVLLPGLACDARLFLPQIAALSAGRTIHVPTVSRADTITALAESVLAEAPPRIALCGLSMGGIVAMETVRLAPERVSRLALLDTDPRADSEGVRAMRETQIAEVEAGGLAEVLRRDLHPLLLHRESARDDIRALMLEMAIDLGPEAFVRQSRALASRAGQEETLRGYRGPTLVLCGEDDRLCPVKRHTLMHELVAGSVLEIVPGAGHLPTLEAPDAVNAALRTWLAA</sequence>
<dbReference type="GO" id="GO:0016787">
    <property type="term" value="F:hydrolase activity"/>
    <property type="evidence" value="ECO:0007669"/>
    <property type="project" value="UniProtKB-KW"/>
</dbReference>
<dbReference type="PANTHER" id="PTHR43194">
    <property type="entry name" value="HYDROLASE ALPHA/BETA FOLD FAMILY"/>
    <property type="match status" value="1"/>
</dbReference>
<dbReference type="PANTHER" id="PTHR43194:SF2">
    <property type="entry name" value="PEROXISOMAL MEMBRANE PROTEIN LPX1"/>
    <property type="match status" value="1"/>
</dbReference>
<dbReference type="InterPro" id="IPR000073">
    <property type="entry name" value="AB_hydrolase_1"/>
</dbReference>
<organism evidence="2 3">
    <name type="scientific">Salinarimonas ramus</name>
    <dbReference type="NCBI Taxonomy" id="690164"/>
    <lineage>
        <taxon>Bacteria</taxon>
        <taxon>Pseudomonadati</taxon>
        <taxon>Pseudomonadota</taxon>
        <taxon>Alphaproteobacteria</taxon>
        <taxon>Hyphomicrobiales</taxon>
        <taxon>Salinarimonadaceae</taxon>
        <taxon>Salinarimonas</taxon>
    </lineage>
</organism>
<keyword evidence="3" id="KW-1185">Reference proteome</keyword>
<feature type="domain" description="AB hydrolase-1" evidence="1">
    <location>
        <begin position="8"/>
        <end position="227"/>
    </location>
</feature>
<evidence type="ECO:0000313" key="3">
    <source>
        <dbReference type="Proteomes" id="UP000600449"/>
    </source>
</evidence>
<comment type="caution">
    <text evidence="2">The sequence shown here is derived from an EMBL/GenBank/DDBJ whole genome shotgun (WGS) entry which is preliminary data.</text>
</comment>
<dbReference type="Proteomes" id="UP000600449">
    <property type="component" value="Unassembled WGS sequence"/>
</dbReference>
<dbReference type="RefSeq" id="WP_188913345.1">
    <property type="nucleotide sequence ID" value="NZ_BMMF01000006.1"/>
</dbReference>
<protein>
    <submittedName>
        <fullName evidence="2">Alpha/beta hydrolase</fullName>
    </submittedName>
</protein>
<evidence type="ECO:0000259" key="1">
    <source>
        <dbReference type="Pfam" id="PF12697"/>
    </source>
</evidence>
<dbReference type="Gene3D" id="3.40.50.1820">
    <property type="entry name" value="alpha/beta hydrolase"/>
    <property type="match status" value="1"/>
</dbReference>
<dbReference type="AlphaFoldDB" id="A0A917Q9E5"/>
<gene>
    <name evidence="2" type="ORF">GCM10011322_24810</name>
</gene>
<evidence type="ECO:0000313" key="2">
    <source>
        <dbReference type="EMBL" id="GGK36859.1"/>
    </source>
</evidence>
<reference evidence="2 3" key="1">
    <citation type="journal article" date="2014" name="Int. J. Syst. Evol. Microbiol.">
        <title>Complete genome sequence of Corynebacterium casei LMG S-19264T (=DSM 44701T), isolated from a smear-ripened cheese.</title>
        <authorList>
            <consortium name="US DOE Joint Genome Institute (JGI-PGF)"/>
            <person name="Walter F."/>
            <person name="Albersmeier A."/>
            <person name="Kalinowski J."/>
            <person name="Ruckert C."/>
        </authorList>
    </citation>
    <scope>NUCLEOTIDE SEQUENCE [LARGE SCALE GENOMIC DNA]</scope>
    <source>
        <strain evidence="2 3">CGMCC 1.9161</strain>
    </source>
</reference>
<dbReference type="EMBL" id="BMMF01000006">
    <property type="protein sequence ID" value="GGK36859.1"/>
    <property type="molecule type" value="Genomic_DNA"/>
</dbReference>
<name>A0A917Q9E5_9HYPH</name>
<proteinExistence type="predicted"/>
<dbReference type="Pfam" id="PF12697">
    <property type="entry name" value="Abhydrolase_6"/>
    <property type="match status" value="1"/>
</dbReference>
<accession>A0A917Q9E5</accession>
<dbReference type="InterPro" id="IPR050228">
    <property type="entry name" value="Carboxylesterase_BioH"/>
</dbReference>
<dbReference type="SUPFAM" id="SSF53474">
    <property type="entry name" value="alpha/beta-Hydrolases"/>
    <property type="match status" value="1"/>
</dbReference>
<dbReference type="InterPro" id="IPR029058">
    <property type="entry name" value="AB_hydrolase_fold"/>
</dbReference>
<dbReference type="PRINTS" id="PR00111">
    <property type="entry name" value="ABHYDROLASE"/>
</dbReference>